<name>A0A1B9I7X5_9TREE</name>
<dbReference type="EMBL" id="CP144524">
    <property type="protein sequence ID" value="WWC70905.1"/>
    <property type="molecule type" value="Genomic_DNA"/>
</dbReference>
<evidence type="ECO:0000313" key="3">
    <source>
        <dbReference type="Proteomes" id="UP000094020"/>
    </source>
</evidence>
<dbReference type="GeneID" id="30170766"/>
<organism evidence="1">
    <name type="scientific">Kwoniella pini CBS 10737</name>
    <dbReference type="NCBI Taxonomy" id="1296096"/>
    <lineage>
        <taxon>Eukaryota</taxon>
        <taxon>Fungi</taxon>
        <taxon>Dikarya</taxon>
        <taxon>Basidiomycota</taxon>
        <taxon>Agaricomycotina</taxon>
        <taxon>Tremellomycetes</taxon>
        <taxon>Tremellales</taxon>
        <taxon>Cryptococcaceae</taxon>
        <taxon>Kwoniella</taxon>
    </lineage>
</organism>
<dbReference type="KEGG" id="kpin:30170766"/>
<dbReference type="Proteomes" id="UP000094020">
    <property type="component" value="Chromosome 6"/>
</dbReference>
<keyword evidence="3" id="KW-1185">Reference proteome</keyword>
<dbReference type="AlphaFoldDB" id="A0A1B9I7X5"/>
<evidence type="ECO:0000313" key="1">
    <source>
        <dbReference type="EMBL" id="OCF51682.1"/>
    </source>
</evidence>
<protein>
    <submittedName>
        <fullName evidence="1">Uncharacterized protein</fullName>
    </submittedName>
</protein>
<dbReference type="OrthoDB" id="2570597at2759"/>
<reference evidence="1" key="3">
    <citation type="submission" date="2016-07" db="EMBL/GenBank/DDBJ databases">
        <title>Evolution of pathogenesis and genome organization in the Tremellales.</title>
        <authorList>
            <person name="Cuomo C."/>
            <person name="Litvintseva A."/>
            <person name="Heitman J."/>
            <person name="Chen Y."/>
            <person name="Sun S."/>
            <person name="Springer D."/>
            <person name="Dromer F."/>
            <person name="Young S."/>
            <person name="Zeng Q."/>
            <person name="Chapman S."/>
            <person name="Gujja S."/>
            <person name="Saif S."/>
            <person name="Birren B."/>
        </authorList>
    </citation>
    <scope>NUCLEOTIDE SEQUENCE</scope>
    <source>
        <strain evidence="1">CBS 10737</strain>
    </source>
</reference>
<sequence>MTSSILTSPFLSLNTIDTILKSPNPIPAEQKIQLLEAKIHLLVSTLPSFITKASDKQPDDIVTERKSHDERTGKVIAIDEIRIELGQTYLEQKIPDYIKAEVEFGIVDTDCKNVLKRMKRKKDIHMTSQDENLINPDLTNKNIWREIDETWIMRIKTLRTSALEGMIGVEEGLGRIARAERWKKAIAELR</sequence>
<dbReference type="RefSeq" id="XP_019012901.1">
    <property type="nucleotide sequence ID" value="XM_019154161.1"/>
</dbReference>
<reference evidence="2" key="2">
    <citation type="submission" date="2013-07" db="EMBL/GenBank/DDBJ databases">
        <authorList>
            <consortium name="The Broad Institute Genome Sequencing Platform"/>
            <person name="Cuomo C."/>
            <person name="Litvintseva A."/>
            <person name="Chen Y."/>
            <person name="Heitman J."/>
            <person name="Sun S."/>
            <person name="Springer D."/>
            <person name="Dromer F."/>
            <person name="Young S.K."/>
            <person name="Zeng Q."/>
            <person name="Gargeya S."/>
            <person name="Fitzgerald M."/>
            <person name="Abouelleil A."/>
            <person name="Alvarado L."/>
            <person name="Berlin A.M."/>
            <person name="Chapman S.B."/>
            <person name="Dewar J."/>
            <person name="Goldberg J."/>
            <person name="Griggs A."/>
            <person name="Gujja S."/>
            <person name="Hansen M."/>
            <person name="Howarth C."/>
            <person name="Imamovic A."/>
            <person name="Larimer J."/>
            <person name="McCowan C."/>
            <person name="Murphy C."/>
            <person name="Pearson M."/>
            <person name="Priest M."/>
            <person name="Roberts A."/>
            <person name="Saif S."/>
            <person name="Shea T."/>
            <person name="Sykes S."/>
            <person name="Wortman J."/>
            <person name="Nusbaum C."/>
            <person name="Birren B."/>
        </authorList>
    </citation>
    <scope>NUCLEOTIDE SEQUENCE</scope>
    <source>
        <strain evidence="2">CBS 10737</strain>
    </source>
</reference>
<evidence type="ECO:0000313" key="2">
    <source>
        <dbReference type="EMBL" id="WWC70905.1"/>
    </source>
</evidence>
<reference evidence="1" key="1">
    <citation type="submission" date="2013-07" db="EMBL/GenBank/DDBJ databases">
        <title>The Genome Sequence of Cryptococcus pinus CBS10737.</title>
        <authorList>
            <consortium name="The Broad Institute Genome Sequencing Platform"/>
            <person name="Cuomo C."/>
            <person name="Litvintseva A."/>
            <person name="Chen Y."/>
            <person name="Heitman J."/>
            <person name="Sun S."/>
            <person name="Springer D."/>
            <person name="Dromer F."/>
            <person name="Young S.K."/>
            <person name="Zeng Q."/>
            <person name="Gargeya S."/>
            <person name="Fitzgerald M."/>
            <person name="Abouelleil A."/>
            <person name="Alvarado L."/>
            <person name="Berlin A.M."/>
            <person name="Chapman S.B."/>
            <person name="Dewar J."/>
            <person name="Goldberg J."/>
            <person name="Griggs A."/>
            <person name="Gujja S."/>
            <person name="Hansen M."/>
            <person name="Howarth C."/>
            <person name="Imamovic A."/>
            <person name="Larimer J."/>
            <person name="McCowan C."/>
            <person name="Murphy C."/>
            <person name="Pearson M."/>
            <person name="Priest M."/>
            <person name="Roberts A."/>
            <person name="Saif S."/>
            <person name="Shea T."/>
            <person name="Sykes S."/>
            <person name="Wortman J."/>
            <person name="Nusbaum C."/>
            <person name="Birren B."/>
        </authorList>
    </citation>
    <scope>NUCLEOTIDE SEQUENCE [LARGE SCALE GENOMIC DNA]</scope>
    <source>
        <strain evidence="1">CBS 10737</strain>
    </source>
</reference>
<gene>
    <name evidence="1" type="ORF">I206_02397</name>
    <name evidence="2" type="ORF">I206_104857</name>
</gene>
<accession>A0A1B9I7X5</accession>
<proteinExistence type="predicted"/>
<reference evidence="2" key="4">
    <citation type="submission" date="2024-02" db="EMBL/GenBank/DDBJ databases">
        <title>Comparative genomics of Cryptococcus and Kwoniella reveals pathogenesis evolution and contrasting modes of karyotype evolution via chromosome fusion or intercentromeric recombination.</title>
        <authorList>
            <person name="Coelho M.A."/>
            <person name="David-Palma M."/>
            <person name="Shea T."/>
            <person name="Bowers K."/>
            <person name="McGinley-Smith S."/>
            <person name="Mohammad A.W."/>
            <person name="Gnirke A."/>
            <person name="Yurkov A.M."/>
            <person name="Nowrousian M."/>
            <person name="Sun S."/>
            <person name="Cuomo C.A."/>
            <person name="Heitman J."/>
        </authorList>
    </citation>
    <scope>NUCLEOTIDE SEQUENCE</scope>
    <source>
        <strain evidence="2">CBS 10737</strain>
    </source>
</reference>
<dbReference type="EMBL" id="KV700115">
    <property type="protein sequence ID" value="OCF51682.1"/>
    <property type="molecule type" value="Genomic_DNA"/>
</dbReference>